<dbReference type="EMBL" id="JAIWYP010000007">
    <property type="protein sequence ID" value="KAH3799004.1"/>
    <property type="molecule type" value="Genomic_DNA"/>
</dbReference>
<dbReference type="AlphaFoldDB" id="A0A9D4FJV5"/>
<proteinExistence type="predicted"/>
<gene>
    <name evidence="2" type="ORF">DPMN_152608</name>
</gene>
<protein>
    <submittedName>
        <fullName evidence="2">Uncharacterized protein</fullName>
    </submittedName>
</protein>
<evidence type="ECO:0000256" key="1">
    <source>
        <dbReference type="SAM" id="MobiDB-lite"/>
    </source>
</evidence>
<name>A0A9D4FJV5_DREPO</name>
<sequence length="157" mass="17389">MRNCNKSVTEGSKRSSLTMMSVGTTGMKQGSTGKVLKCLIPPGVTGKDRQRPARHREQPDGTGNNRDGTVVPPGPIQTPAELRKRIGCRRWCPGECRQRSPWCNGYGVRLATGRLRVRSPPWERSLDLPKRHQILVLGPGNVLESIYISLRLSMQSS</sequence>
<keyword evidence="3" id="KW-1185">Reference proteome</keyword>
<feature type="compositionally biased region" description="Basic and acidic residues" evidence="1">
    <location>
        <begin position="46"/>
        <end position="59"/>
    </location>
</feature>
<evidence type="ECO:0000313" key="2">
    <source>
        <dbReference type="EMBL" id="KAH3799004.1"/>
    </source>
</evidence>
<feature type="compositionally biased region" description="Polar residues" evidence="1">
    <location>
        <begin position="23"/>
        <end position="32"/>
    </location>
</feature>
<organism evidence="2 3">
    <name type="scientific">Dreissena polymorpha</name>
    <name type="common">Zebra mussel</name>
    <name type="synonym">Mytilus polymorpha</name>
    <dbReference type="NCBI Taxonomy" id="45954"/>
    <lineage>
        <taxon>Eukaryota</taxon>
        <taxon>Metazoa</taxon>
        <taxon>Spiralia</taxon>
        <taxon>Lophotrochozoa</taxon>
        <taxon>Mollusca</taxon>
        <taxon>Bivalvia</taxon>
        <taxon>Autobranchia</taxon>
        <taxon>Heteroconchia</taxon>
        <taxon>Euheterodonta</taxon>
        <taxon>Imparidentia</taxon>
        <taxon>Neoheterodontei</taxon>
        <taxon>Myida</taxon>
        <taxon>Dreissenoidea</taxon>
        <taxon>Dreissenidae</taxon>
        <taxon>Dreissena</taxon>
    </lineage>
</organism>
<dbReference type="Proteomes" id="UP000828390">
    <property type="component" value="Unassembled WGS sequence"/>
</dbReference>
<feature type="region of interest" description="Disordered" evidence="1">
    <location>
        <begin position="23"/>
        <end position="78"/>
    </location>
</feature>
<comment type="caution">
    <text evidence="2">The sequence shown here is derived from an EMBL/GenBank/DDBJ whole genome shotgun (WGS) entry which is preliminary data.</text>
</comment>
<reference evidence="2" key="2">
    <citation type="submission" date="2020-11" db="EMBL/GenBank/DDBJ databases">
        <authorList>
            <person name="McCartney M.A."/>
            <person name="Auch B."/>
            <person name="Kono T."/>
            <person name="Mallez S."/>
            <person name="Becker A."/>
            <person name="Gohl D.M."/>
            <person name="Silverstein K.A.T."/>
            <person name="Koren S."/>
            <person name="Bechman K.B."/>
            <person name="Herman A."/>
            <person name="Abrahante J.E."/>
            <person name="Garbe J."/>
        </authorList>
    </citation>
    <scope>NUCLEOTIDE SEQUENCE</scope>
    <source>
        <strain evidence="2">Duluth1</strain>
        <tissue evidence="2">Whole animal</tissue>
    </source>
</reference>
<evidence type="ECO:0000313" key="3">
    <source>
        <dbReference type="Proteomes" id="UP000828390"/>
    </source>
</evidence>
<reference evidence="2" key="1">
    <citation type="journal article" date="2019" name="bioRxiv">
        <title>The Genome of the Zebra Mussel, Dreissena polymorpha: A Resource for Invasive Species Research.</title>
        <authorList>
            <person name="McCartney M.A."/>
            <person name="Auch B."/>
            <person name="Kono T."/>
            <person name="Mallez S."/>
            <person name="Zhang Y."/>
            <person name="Obille A."/>
            <person name="Becker A."/>
            <person name="Abrahante J.E."/>
            <person name="Garbe J."/>
            <person name="Badalamenti J.P."/>
            <person name="Herman A."/>
            <person name="Mangelson H."/>
            <person name="Liachko I."/>
            <person name="Sullivan S."/>
            <person name="Sone E.D."/>
            <person name="Koren S."/>
            <person name="Silverstein K.A.T."/>
            <person name="Beckman K.B."/>
            <person name="Gohl D.M."/>
        </authorList>
    </citation>
    <scope>NUCLEOTIDE SEQUENCE</scope>
    <source>
        <strain evidence="2">Duluth1</strain>
        <tissue evidence="2">Whole animal</tissue>
    </source>
</reference>
<accession>A0A9D4FJV5</accession>